<name>A0AA38FLK8_TAXCH</name>
<feature type="non-terminal residue" evidence="1">
    <location>
        <position position="1"/>
    </location>
</feature>
<dbReference type="AlphaFoldDB" id="A0AA38FLK8"/>
<feature type="non-terminal residue" evidence="1">
    <location>
        <position position="64"/>
    </location>
</feature>
<accession>A0AA38FLK8</accession>
<dbReference type="EMBL" id="JAHRHJ020000008">
    <property type="protein sequence ID" value="KAH9306512.1"/>
    <property type="molecule type" value="Genomic_DNA"/>
</dbReference>
<protein>
    <submittedName>
        <fullName evidence="1">Uncharacterized protein</fullName>
    </submittedName>
</protein>
<proteinExistence type="predicted"/>
<keyword evidence="2" id="KW-1185">Reference proteome</keyword>
<comment type="caution">
    <text evidence="1">The sequence shown here is derived from an EMBL/GenBank/DDBJ whole genome shotgun (WGS) entry which is preliminary data.</text>
</comment>
<sequence>RQDFTTTDHDCGRMQPEHQDQHQRFLGITLRQLSQSTLSGGHSFSEISLLLYPVAAAYSQLLPH</sequence>
<evidence type="ECO:0000313" key="2">
    <source>
        <dbReference type="Proteomes" id="UP000824469"/>
    </source>
</evidence>
<dbReference type="Proteomes" id="UP000824469">
    <property type="component" value="Unassembled WGS sequence"/>
</dbReference>
<reference evidence="1 2" key="1">
    <citation type="journal article" date="2021" name="Nat. Plants">
        <title>The Taxus genome provides insights into paclitaxel biosynthesis.</title>
        <authorList>
            <person name="Xiong X."/>
            <person name="Gou J."/>
            <person name="Liao Q."/>
            <person name="Li Y."/>
            <person name="Zhou Q."/>
            <person name="Bi G."/>
            <person name="Li C."/>
            <person name="Du R."/>
            <person name="Wang X."/>
            <person name="Sun T."/>
            <person name="Guo L."/>
            <person name="Liang H."/>
            <person name="Lu P."/>
            <person name="Wu Y."/>
            <person name="Zhang Z."/>
            <person name="Ro D.K."/>
            <person name="Shang Y."/>
            <person name="Huang S."/>
            <person name="Yan J."/>
        </authorList>
    </citation>
    <scope>NUCLEOTIDE SEQUENCE [LARGE SCALE GENOMIC DNA]</scope>
    <source>
        <strain evidence="1">Ta-2019</strain>
    </source>
</reference>
<evidence type="ECO:0000313" key="1">
    <source>
        <dbReference type="EMBL" id="KAH9306512.1"/>
    </source>
</evidence>
<organism evidence="1 2">
    <name type="scientific">Taxus chinensis</name>
    <name type="common">Chinese yew</name>
    <name type="synonym">Taxus wallichiana var. chinensis</name>
    <dbReference type="NCBI Taxonomy" id="29808"/>
    <lineage>
        <taxon>Eukaryota</taxon>
        <taxon>Viridiplantae</taxon>
        <taxon>Streptophyta</taxon>
        <taxon>Embryophyta</taxon>
        <taxon>Tracheophyta</taxon>
        <taxon>Spermatophyta</taxon>
        <taxon>Pinopsida</taxon>
        <taxon>Pinidae</taxon>
        <taxon>Conifers II</taxon>
        <taxon>Cupressales</taxon>
        <taxon>Taxaceae</taxon>
        <taxon>Taxus</taxon>
    </lineage>
</organism>
<gene>
    <name evidence="1" type="ORF">KI387_010916</name>
</gene>